<evidence type="ECO:0000256" key="5">
    <source>
        <dbReference type="ARBA" id="ARBA00022801"/>
    </source>
</evidence>
<gene>
    <name evidence="11" type="ORF">PXX05_08945</name>
</gene>
<keyword evidence="4" id="KW-0479">Metal-binding</keyword>
<evidence type="ECO:0000256" key="2">
    <source>
        <dbReference type="ARBA" id="ARBA00007357"/>
    </source>
</evidence>
<dbReference type="EMBL" id="CP119078">
    <property type="protein sequence ID" value="WED42059.1"/>
    <property type="molecule type" value="Genomic_DNA"/>
</dbReference>
<dbReference type="Gene3D" id="3.40.390.10">
    <property type="entry name" value="Collagenase (Catalytic Domain)"/>
    <property type="match status" value="1"/>
</dbReference>
<keyword evidence="6" id="KW-0862">Zinc</keyword>
<dbReference type="Pfam" id="PF05649">
    <property type="entry name" value="Peptidase_M13_N"/>
    <property type="match status" value="1"/>
</dbReference>
<keyword evidence="5" id="KW-0378">Hydrolase</keyword>
<keyword evidence="8" id="KW-0732">Signal</keyword>
<evidence type="ECO:0000259" key="9">
    <source>
        <dbReference type="Pfam" id="PF01431"/>
    </source>
</evidence>
<dbReference type="InterPro" id="IPR042089">
    <property type="entry name" value="Peptidase_M13_dom_2"/>
</dbReference>
<dbReference type="InterPro" id="IPR008753">
    <property type="entry name" value="Peptidase_M13_N"/>
</dbReference>
<sequence>MRLRKIFTALLGLWVPFLATSASNVNAAALHIDWLDKKINPSENFFAYANGTWQKQNPIPPEYESWGTFYVLQDKLQDVIHQMLITAANNKNAKPGSIEQKVGDFYFSGMDEALINKVGAVPLQSEFARIEGISNLNDLQDVIAHLQMIGVDALFGFGSMQDFKNSQEMIGAAIQGGLGLPDRDYYLKEDGKFAKIRAAYLKHLAKMFELLGDSPDQATKEAKTVMAIETTLAKASLSQTELRDPYAIYHIMDSKQLEATTPNFSWPRYLKAIGQTNLKSINLATPDFFKKANEQLKTVSLEDWKVYLRWRLIDSYASYLSQPFVDEDFRMTAAIGGAEKLLPRWKRVVNTENGALGFAIGKMYVEKYFSSTSKQQVLEILQNIRTVLREDLQTLNWMTPETRKAALKKLDLMEERVGYPEKWWDYSSLIIDRGPYVLNVIRANEFLVKRDLDKIGKPVDKTEWAMTPQTINAYYDPSMNNINLPAGILQPPFFDPTAPAAINYGAIGFIIGHEITHGFDDKGALFDGHGNLKNWWTPEDLKKFQAATNCIARQFSQYKVNGDLAVQGNLVVGEATADLGGLTLAFKAFQASKDYKNAKTIAGFTPEQQFFLGSAHVWASNIRPEKARHLVTTDPHPPMIYRVNGTLANMPQFQQAFAIHENSPMVNKNRCIIW</sequence>
<keyword evidence="12" id="KW-1185">Reference proteome</keyword>
<dbReference type="Gene3D" id="1.10.1380.10">
    <property type="entry name" value="Neutral endopeptidase , domain2"/>
    <property type="match status" value="1"/>
</dbReference>
<evidence type="ECO:0000256" key="6">
    <source>
        <dbReference type="ARBA" id="ARBA00022833"/>
    </source>
</evidence>
<evidence type="ECO:0000256" key="8">
    <source>
        <dbReference type="SAM" id="SignalP"/>
    </source>
</evidence>
<dbReference type="RefSeq" id="WP_275087884.1">
    <property type="nucleotide sequence ID" value="NZ_CP119078.1"/>
</dbReference>
<dbReference type="PROSITE" id="PS51885">
    <property type="entry name" value="NEPRILYSIN"/>
    <property type="match status" value="1"/>
</dbReference>
<dbReference type="Pfam" id="PF01431">
    <property type="entry name" value="Peptidase_M13"/>
    <property type="match status" value="1"/>
</dbReference>
<protein>
    <submittedName>
        <fullName evidence="11">M13 family metallopeptidase</fullName>
    </submittedName>
</protein>
<accession>A0ABY8ANM1</accession>
<comment type="cofactor">
    <cofactor evidence="1">
        <name>Zn(2+)</name>
        <dbReference type="ChEBI" id="CHEBI:29105"/>
    </cofactor>
</comment>
<evidence type="ECO:0000256" key="3">
    <source>
        <dbReference type="ARBA" id="ARBA00022670"/>
    </source>
</evidence>
<evidence type="ECO:0000256" key="1">
    <source>
        <dbReference type="ARBA" id="ARBA00001947"/>
    </source>
</evidence>
<dbReference type="CDD" id="cd08662">
    <property type="entry name" value="M13"/>
    <property type="match status" value="1"/>
</dbReference>
<organism evidence="11 12">
    <name type="scientific">Legionella cardiaca</name>
    <dbReference type="NCBI Taxonomy" id="1071983"/>
    <lineage>
        <taxon>Bacteria</taxon>
        <taxon>Pseudomonadati</taxon>
        <taxon>Pseudomonadota</taxon>
        <taxon>Gammaproteobacteria</taxon>
        <taxon>Legionellales</taxon>
        <taxon>Legionellaceae</taxon>
        <taxon>Legionella</taxon>
    </lineage>
</organism>
<evidence type="ECO:0000313" key="11">
    <source>
        <dbReference type="EMBL" id="WED42059.1"/>
    </source>
</evidence>
<feature type="chain" id="PRO_5045819278" evidence="8">
    <location>
        <begin position="28"/>
        <end position="674"/>
    </location>
</feature>
<feature type="signal peptide" evidence="8">
    <location>
        <begin position="1"/>
        <end position="27"/>
    </location>
</feature>
<keyword evidence="7" id="KW-0482">Metalloprotease</keyword>
<proteinExistence type="inferred from homology"/>
<evidence type="ECO:0000256" key="4">
    <source>
        <dbReference type="ARBA" id="ARBA00022723"/>
    </source>
</evidence>
<dbReference type="InterPro" id="IPR000718">
    <property type="entry name" value="Peptidase_M13"/>
</dbReference>
<evidence type="ECO:0000313" key="12">
    <source>
        <dbReference type="Proteomes" id="UP001222087"/>
    </source>
</evidence>
<keyword evidence="3" id="KW-0645">Protease</keyword>
<dbReference type="PRINTS" id="PR00786">
    <property type="entry name" value="NEPRILYSIN"/>
</dbReference>
<evidence type="ECO:0000256" key="7">
    <source>
        <dbReference type="ARBA" id="ARBA00023049"/>
    </source>
</evidence>
<comment type="similarity">
    <text evidence="2">Belongs to the peptidase M13 family.</text>
</comment>
<dbReference type="Proteomes" id="UP001222087">
    <property type="component" value="Chromosome"/>
</dbReference>
<name>A0ABY8ANM1_9GAMM</name>
<dbReference type="PANTHER" id="PTHR11733:SF167">
    <property type="entry name" value="FI17812P1-RELATED"/>
    <property type="match status" value="1"/>
</dbReference>
<dbReference type="InterPro" id="IPR018497">
    <property type="entry name" value="Peptidase_M13_C"/>
</dbReference>
<evidence type="ECO:0000259" key="10">
    <source>
        <dbReference type="Pfam" id="PF05649"/>
    </source>
</evidence>
<dbReference type="PANTHER" id="PTHR11733">
    <property type="entry name" value="ZINC METALLOPROTEASE FAMILY M13 NEPRILYSIN-RELATED"/>
    <property type="match status" value="1"/>
</dbReference>
<feature type="domain" description="Peptidase M13 C-terminal" evidence="9">
    <location>
        <begin position="472"/>
        <end position="671"/>
    </location>
</feature>
<reference evidence="11 12" key="1">
    <citation type="submission" date="2023-02" db="EMBL/GenBank/DDBJ databases">
        <title>Genome Sequence of L. cardiaca H63T.</title>
        <authorList>
            <person name="Lopez A.E."/>
            <person name="Cianciotto N.P."/>
        </authorList>
    </citation>
    <scope>NUCLEOTIDE SEQUENCE [LARGE SCALE GENOMIC DNA]</scope>
    <source>
        <strain evidence="11 12">H63</strain>
    </source>
</reference>
<dbReference type="SUPFAM" id="SSF55486">
    <property type="entry name" value="Metalloproteases ('zincins'), catalytic domain"/>
    <property type="match status" value="1"/>
</dbReference>
<dbReference type="InterPro" id="IPR024079">
    <property type="entry name" value="MetalloPept_cat_dom_sf"/>
</dbReference>
<feature type="domain" description="Peptidase M13 N-terminal" evidence="10">
    <location>
        <begin position="41"/>
        <end position="420"/>
    </location>
</feature>